<proteinExistence type="predicted"/>
<accession>A0A4Q2A4V6</accession>
<dbReference type="AlphaFoldDB" id="A0A4Q2A4V6"/>
<dbReference type="OrthoDB" id="9090824at2"/>
<sequence>MIQFGDVFRIETSKGSGYFQYVKKVSPMGSLIRILPGTHKDVPENLAEIVMMETNFWIFFPVGAATKRGIIKKVGNFGIPEHARSTPLFRTGIPDQETRKVESWWLWDGEKSWPVGAISEEQRRLPIRGSWNDTLLIERIEQGWLPEKDLL</sequence>
<reference evidence="1 2" key="1">
    <citation type="submission" date="2018-08" db="EMBL/GenBank/DDBJ databases">
        <title>Mountain-cultivated ginseng endophyte, Burkholderia stabilis and its activity against ginseng root rot disease.</title>
        <authorList>
            <person name="Tapan Kumar M."/>
            <person name="Bae H."/>
            <person name="Shanmugam G."/>
            <person name="Jeon J."/>
        </authorList>
    </citation>
    <scope>NUCLEOTIDE SEQUENCE [LARGE SCALE GENOMIC DNA]</scope>
    <source>
        <strain evidence="1 2">EB159</strain>
    </source>
</reference>
<organism evidence="1 2">
    <name type="scientific">Burkholderia stabilis</name>
    <dbReference type="NCBI Taxonomy" id="95485"/>
    <lineage>
        <taxon>Bacteria</taxon>
        <taxon>Pseudomonadati</taxon>
        <taxon>Pseudomonadota</taxon>
        <taxon>Betaproteobacteria</taxon>
        <taxon>Burkholderiales</taxon>
        <taxon>Burkholderiaceae</taxon>
        <taxon>Burkholderia</taxon>
        <taxon>Burkholderia cepacia complex</taxon>
    </lineage>
</organism>
<evidence type="ECO:0000313" key="1">
    <source>
        <dbReference type="EMBL" id="RXV64137.1"/>
    </source>
</evidence>
<evidence type="ECO:0000313" key="2">
    <source>
        <dbReference type="Proteomes" id="UP000289650"/>
    </source>
</evidence>
<dbReference type="EMBL" id="QWEX01000005">
    <property type="protein sequence ID" value="RXV64137.1"/>
    <property type="molecule type" value="Genomic_DNA"/>
</dbReference>
<comment type="caution">
    <text evidence="1">The sequence shown here is derived from an EMBL/GenBank/DDBJ whole genome shotgun (WGS) entry which is preliminary data.</text>
</comment>
<protein>
    <submittedName>
        <fullName evidence="1">Uncharacterized protein</fullName>
    </submittedName>
</protein>
<name>A0A4Q2A4V6_9BURK</name>
<gene>
    <name evidence="1" type="ORF">D1006_40750</name>
</gene>
<dbReference type="Proteomes" id="UP000289650">
    <property type="component" value="Unassembled WGS sequence"/>
</dbReference>
<dbReference type="RefSeq" id="WP_129518724.1">
    <property type="nucleotide sequence ID" value="NZ_QWEX01000005.1"/>
</dbReference>